<dbReference type="Proteomes" id="UP000187203">
    <property type="component" value="Unassembled WGS sequence"/>
</dbReference>
<comment type="caution">
    <text evidence="2">The sequence shown here is derived from an EMBL/GenBank/DDBJ whole genome shotgun (WGS) entry which is preliminary data.</text>
</comment>
<dbReference type="EMBL" id="AWUE01014329">
    <property type="protein sequence ID" value="OMP04036.1"/>
    <property type="molecule type" value="Genomic_DNA"/>
</dbReference>
<proteinExistence type="predicted"/>
<evidence type="ECO:0000313" key="3">
    <source>
        <dbReference type="Proteomes" id="UP000187203"/>
    </source>
</evidence>
<keyword evidence="1" id="KW-1133">Transmembrane helix</keyword>
<dbReference type="AlphaFoldDB" id="A0A1R3KAE2"/>
<accession>A0A1R3KAE2</accession>
<gene>
    <name evidence="2" type="ORF">COLO4_10004</name>
</gene>
<protein>
    <submittedName>
        <fullName evidence="2">Uncharacterized protein</fullName>
    </submittedName>
</protein>
<feature type="transmembrane region" description="Helical" evidence="1">
    <location>
        <begin position="221"/>
        <end position="243"/>
    </location>
</feature>
<keyword evidence="3" id="KW-1185">Reference proteome</keyword>
<keyword evidence="1" id="KW-0472">Membrane</keyword>
<evidence type="ECO:0000313" key="2">
    <source>
        <dbReference type="EMBL" id="OMP04036.1"/>
    </source>
</evidence>
<name>A0A1R3KAE2_9ROSI</name>
<sequence>MQLKFSEGFDTLMVGPHELGPCQNEVPLPWVKLRSIWMILDLCGRIVVGFYRKMVLEFCGYETWHSASPLPLSSHIRHGTMPPTTDTIATPTREGAPPVVNTMAPAVDTMDTSIEKDAPAIDTMAPAVDTHVDSGIGILDGHDNIVAADGGGMSTAVDESTATYVDILADSLTAVTKAGTADDTVACSGASTAVPLSRVGKKKRKLFLSLHSPLTRAMFKFVPFAVGLILIPFPLSPAAVAFVEEMHIAVWGSI</sequence>
<keyword evidence="1" id="KW-0812">Transmembrane</keyword>
<organism evidence="2 3">
    <name type="scientific">Corchorus olitorius</name>
    <dbReference type="NCBI Taxonomy" id="93759"/>
    <lineage>
        <taxon>Eukaryota</taxon>
        <taxon>Viridiplantae</taxon>
        <taxon>Streptophyta</taxon>
        <taxon>Embryophyta</taxon>
        <taxon>Tracheophyta</taxon>
        <taxon>Spermatophyta</taxon>
        <taxon>Magnoliopsida</taxon>
        <taxon>eudicotyledons</taxon>
        <taxon>Gunneridae</taxon>
        <taxon>Pentapetalae</taxon>
        <taxon>rosids</taxon>
        <taxon>malvids</taxon>
        <taxon>Malvales</taxon>
        <taxon>Malvaceae</taxon>
        <taxon>Grewioideae</taxon>
        <taxon>Apeibeae</taxon>
        <taxon>Corchorus</taxon>
    </lineage>
</organism>
<evidence type="ECO:0000256" key="1">
    <source>
        <dbReference type="SAM" id="Phobius"/>
    </source>
</evidence>
<reference evidence="3" key="1">
    <citation type="submission" date="2013-09" db="EMBL/GenBank/DDBJ databases">
        <title>Corchorus olitorius genome sequencing.</title>
        <authorList>
            <person name="Alam M."/>
            <person name="Haque M.S."/>
            <person name="Islam M.S."/>
            <person name="Emdad E.M."/>
            <person name="Islam M.M."/>
            <person name="Ahmed B."/>
            <person name="Halim A."/>
            <person name="Hossen Q.M.M."/>
            <person name="Hossain M.Z."/>
            <person name="Ahmed R."/>
            <person name="Khan M.M."/>
            <person name="Islam R."/>
            <person name="Rashid M.M."/>
            <person name="Khan S.A."/>
            <person name="Rahman M.S."/>
            <person name="Alam M."/>
            <person name="Yahiya A.S."/>
            <person name="Khan M.S."/>
            <person name="Azam M.S."/>
            <person name="Haque T."/>
            <person name="Lashkar M.Z.H."/>
            <person name="Akhand A.I."/>
            <person name="Morshed G."/>
            <person name="Roy S."/>
            <person name="Uddin K.S."/>
            <person name="Rabeya T."/>
            <person name="Hossain A.S."/>
            <person name="Chowdhury A."/>
            <person name="Snigdha A.R."/>
            <person name="Mortoza M.S."/>
            <person name="Matin S.A."/>
            <person name="Hoque S.M.E."/>
            <person name="Islam M.K."/>
            <person name="Roy D.K."/>
            <person name="Haider R."/>
            <person name="Moosa M.M."/>
            <person name="Elias S.M."/>
            <person name="Hasan A.M."/>
            <person name="Jahan S."/>
            <person name="Shafiuddin M."/>
            <person name="Mahmood N."/>
            <person name="Shommy N.S."/>
        </authorList>
    </citation>
    <scope>NUCLEOTIDE SEQUENCE [LARGE SCALE GENOMIC DNA]</scope>
    <source>
        <strain evidence="3">cv. O-4</strain>
    </source>
</reference>